<dbReference type="PANTHER" id="PTHR34098:SF1">
    <property type="entry name" value="F-BOX ONLY PROTEIN 47"/>
    <property type="match status" value="1"/>
</dbReference>
<reference evidence="2 3" key="1">
    <citation type="journal article" date="2011" name="Science">
        <title>The ecoresponsive genome of Daphnia pulex.</title>
        <authorList>
            <person name="Colbourne J.K."/>
            <person name="Pfrender M.E."/>
            <person name="Gilbert D."/>
            <person name="Thomas W.K."/>
            <person name="Tucker A."/>
            <person name="Oakley T.H."/>
            <person name="Tokishita S."/>
            <person name="Aerts A."/>
            <person name="Arnold G.J."/>
            <person name="Basu M.K."/>
            <person name="Bauer D.J."/>
            <person name="Caceres C.E."/>
            <person name="Carmel L."/>
            <person name="Casola C."/>
            <person name="Choi J.H."/>
            <person name="Detter J.C."/>
            <person name="Dong Q."/>
            <person name="Dusheyko S."/>
            <person name="Eads B.D."/>
            <person name="Frohlich T."/>
            <person name="Geiler-Samerotte K.A."/>
            <person name="Gerlach D."/>
            <person name="Hatcher P."/>
            <person name="Jogdeo S."/>
            <person name="Krijgsveld J."/>
            <person name="Kriventseva E.V."/>
            <person name="Kultz D."/>
            <person name="Laforsch C."/>
            <person name="Lindquist E."/>
            <person name="Lopez J."/>
            <person name="Manak J.R."/>
            <person name="Muller J."/>
            <person name="Pangilinan J."/>
            <person name="Patwardhan R.P."/>
            <person name="Pitluck S."/>
            <person name="Pritham E.J."/>
            <person name="Rechtsteiner A."/>
            <person name="Rho M."/>
            <person name="Rogozin I.B."/>
            <person name="Sakarya O."/>
            <person name="Salamov A."/>
            <person name="Schaack S."/>
            <person name="Shapiro H."/>
            <person name="Shiga Y."/>
            <person name="Skalitzky C."/>
            <person name="Smith Z."/>
            <person name="Souvorov A."/>
            <person name="Sung W."/>
            <person name="Tang Z."/>
            <person name="Tsuchiya D."/>
            <person name="Tu H."/>
            <person name="Vos H."/>
            <person name="Wang M."/>
            <person name="Wolf Y.I."/>
            <person name="Yamagata H."/>
            <person name="Yamada T."/>
            <person name="Ye Y."/>
            <person name="Shaw J.R."/>
            <person name="Andrews J."/>
            <person name="Crease T.J."/>
            <person name="Tang H."/>
            <person name="Lucas S.M."/>
            <person name="Robertson H.M."/>
            <person name="Bork P."/>
            <person name="Koonin E.V."/>
            <person name="Zdobnov E.M."/>
            <person name="Grigoriev I.V."/>
            <person name="Lynch M."/>
            <person name="Boore J.L."/>
        </authorList>
    </citation>
    <scope>NUCLEOTIDE SEQUENCE [LARGE SCALE GENOMIC DNA]</scope>
</reference>
<evidence type="ECO:0000256" key="1">
    <source>
        <dbReference type="SAM" id="MobiDB-lite"/>
    </source>
</evidence>
<dbReference type="CDD" id="cd22112">
    <property type="entry name" value="F-box_FBXO47"/>
    <property type="match status" value="1"/>
</dbReference>
<dbReference type="InParanoid" id="E9FZE2"/>
<organism evidence="2 3">
    <name type="scientific">Daphnia pulex</name>
    <name type="common">Water flea</name>
    <dbReference type="NCBI Taxonomy" id="6669"/>
    <lineage>
        <taxon>Eukaryota</taxon>
        <taxon>Metazoa</taxon>
        <taxon>Ecdysozoa</taxon>
        <taxon>Arthropoda</taxon>
        <taxon>Crustacea</taxon>
        <taxon>Branchiopoda</taxon>
        <taxon>Diplostraca</taxon>
        <taxon>Cladocera</taxon>
        <taxon>Anomopoda</taxon>
        <taxon>Daphniidae</taxon>
        <taxon>Daphnia</taxon>
    </lineage>
</organism>
<dbReference type="AlphaFoldDB" id="E9FZE2"/>
<protein>
    <recommendedName>
        <fullName evidence="4">F-box domain-containing protein</fullName>
    </recommendedName>
</protein>
<evidence type="ECO:0000313" key="3">
    <source>
        <dbReference type="Proteomes" id="UP000000305"/>
    </source>
</evidence>
<dbReference type="STRING" id="6669.E9FZE2"/>
<dbReference type="HOGENOM" id="CLU_546613_0_0_1"/>
<dbReference type="PANTHER" id="PTHR34098">
    <property type="entry name" value="F-BOX ONLY PROTEIN 47"/>
    <property type="match status" value="1"/>
</dbReference>
<sequence>MHDENGNQYTEGSFVVPTSIFSTSGRSLKRSKSISKPRSPCIDLSPAPSPEEINSNHESSLPICLRRSSQLIGLTPCGCFEQLPTELIYYLLQFLPLDDVTSIGKLGQTSKDMRNILIRWIGSSRMQSRLTDTILLTPFTSTEKAWSGRLSLPYELHRECKRTGILIKQLTCLFPTSQRLGLYHQLITEAKQSILQQRPDFEQHLIAAASGIILHSMISGWDKSECIKVHATICYWNNITFLLSEYLNNPVSTNVNIERTLRLYMRSLFLDFVAYSDRLIWIEIIFDCSQLSQHLNLAKLLLLLFTPLQTGGSVMWDFFEGDVDCSSYTEEYKMLGETLAYIIASPQRCCATNEAVDIIQAITRMPTHWSNRSLAALLLCIHCVDNKPVISYFKHLSSNAEMGLALEVLGNIFVMASEFISSNQTDNVGFNFRSVFNLIRNAINCGWGTDERRTMVQELWSDIREMCSTLLDDAVMIGNAKDLHSLMETWKEICIHLTF</sequence>
<dbReference type="KEGG" id="dpx:DAPPUDRAFT_307134"/>
<dbReference type="eggNOG" id="ENOG502QV8T">
    <property type="taxonomic scope" value="Eukaryota"/>
</dbReference>
<dbReference type="EMBL" id="GL732528">
    <property type="protein sequence ID" value="EFX87278.1"/>
    <property type="molecule type" value="Genomic_DNA"/>
</dbReference>
<dbReference type="OrthoDB" id="6340129at2759"/>
<gene>
    <name evidence="2" type="ORF">DAPPUDRAFT_307134</name>
</gene>
<name>E9FZE2_DAPPU</name>
<evidence type="ECO:0008006" key="4">
    <source>
        <dbReference type="Google" id="ProtNLM"/>
    </source>
</evidence>
<feature type="region of interest" description="Disordered" evidence="1">
    <location>
        <begin position="27"/>
        <end position="56"/>
    </location>
</feature>
<dbReference type="Proteomes" id="UP000000305">
    <property type="component" value="Unassembled WGS sequence"/>
</dbReference>
<keyword evidence="3" id="KW-1185">Reference proteome</keyword>
<proteinExistence type="predicted"/>
<evidence type="ECO:0000313" key="2">
    <source>
        <dbReference type="EMBL" id="EFX87278.1"/>
    </source>
</evidence>
<accession>E9FZE2</accession>
<dbReference type="InterPro" id="IPR038946">
    <property type="entry name" value="FBXO47"/>
</dbReference>